<dbReference type="Proteomes" id="UP000432516">
    <property type="component" value="Unassembled WGS sequence"/>
</dbReference>
<evidence type="ECO:0000313" key="1">
    <source>
        <dbReference type="EMBL" id="MRZ54371.1"/>
    </source>
</evidence>
<protein>
    <submittedName>
        <fullName evidence="1">Uncharacterized protein</fullName>
    </submittedName>
</protein>
<accession>A0A7K0HW95</accession>
<name>A0A7K0HW95_PARDI</name>
<sequence length="86" mass="9126">MGHSCGVLFSGNANNSANAGLAYANSNNTPSNTNANIGSHLCFKIGFDNMKQNKRMTALPLGKRFQANLLKVLVGTPVVWATENSD</sequence>
<reference evidence="1 2" key="1">
    <citation type="journal article" date="2019" name="Nat. Med.">
        <title>A library of human gut bacterial isolates paired with longitudinal multiomics data enables mechanistic microbiome research.</title>
        <authorList>
            <person name="Poyet M."/>
            <person name="Groussin M."/>
            <person name="Gibbons S.M."/>
            <person name="Avila-Pacheco J."/>
            <person name="Jiang X."/>
            <person name="Kearney S.M."/>
            <person name="Perrotta A.R."/>
            <person name="Berdy B."/>
            <person name="Zhao S."/>
            <person name="Lieberman T.D."/>
            <person name="Swanson P.K."/>
            <person name="Smith M."/>
            <person name="Roesemann S."/>
            <person name="Alexander J.E."/>
            <person name="Rich S.A."/>
            <person name="Livny J."/>
            <person name="Vlamakis H."/>
            <person name="Clish C."/>
            <person name="Bullock K."/>
            <person name="Deik A."/>
            <person name="Scott J."/>
            <person name="Pierce K.A."/>
            <person name="Xavier R.J."/>
            <person name="Alm E.J."/>
        </authorList>
    </citation>
    <scope>NUCLEOTIDE SEQUENCE [LARGE SCALE GENOMIC DNA]</scope>
    <source>
        <strain evidence="1 2">BIOML-A2</strain>
    </source>
</reference>
<dbReference type="RefSeq" id="WP_154398617.1">
    <property type="nucleotide sequence ID" value="NZ_JAHYPC010000001.1"/>
</dbReference>
<proteinExistence type="predicted"/>
<dbReference type="AlphaFoldDB" id="A0A7K0HW95"/>
<organism evidence="1 2">
    <name type="scientific">Parabacteroides distasonis</name>
    <dbReference type="NCBI Taxonomy" id="823"/>
    <lineage>
        <taxon>Bacteria</taxon>
        <taxon>Pseudomonadati</taxon>
        <taxon>Bacteroidota</taxon>
        <taxon>Bacteroidia</taxon>
        <taxon>Bacteroidales</taxon>
        <taxon>Tannerellaceae</taxon>
        <taxon>Parabacteroides</taxon>
    </lineage>
</organism>
<comment type="caution">
    <text evidence="1">The sequence shown here is derived from an EMBL/GenBank/DDBJ whole genome shotgun (WGS) entry which is preliminary data.</text>
</comment>
<dbReference type="EMBL" id="WKNE01000003">
    <property type="protein sequence ID" value="MRZ54371.1"/>
    <property type="molecule type" value="Genomic_DNA"/>
</dbReference>
<gene>
    <name evidence="1" type="ORF">GKD68_06340</name>
</gene>
<evidence type="ECO:0000313" key="2">
    <source>
        <dbReference type="Proteomes" id="UP000432516"/>
    </source>
</evidence>